<accession>A0A518HBW6</accession>
<evidence type="ECO:0000256" key="1">
    <source>
        <dbReference type="SAM" id="MobiDB-lite"/>
    </source>
</evidence>
<reference evidence="2 3" key="1">
    <citation type="submission" date="2019-02" db="EMBL/GenBank/DDBJ databases">
        <title>Deep-cultivation of Planctomycetes and their phenomic and genomic characterization uncovers novel biology.</title>
        <authorList>
            <person name="Wiegand S."/>
            <person name="Jogler M."/>
            <person name="Boedeker C."/>
            <person name="Pinto D."/>
            <person name="Vollmers J."/>
            <person name="Rivas-Marin E."/>
            <person name="Kohn T."/>
            <person name="Peeters S.H."/>
            <person name="Heuer A."/>
            <person name="Rast P."/>
            <person name="Oberbeckmann S."/>
            <person name="Bunk B."/>
            <person name="Jeske O."/>
            <person name="Meyerdierks A."/>
            <person name="Storesund J.E."/>
            <person name="Kallscheuer N."/>
            <person name="Luecker S."/>
            <person name="Lage O.M."/>
            <person name="Pohl T."/>
            <person name="Merkel B.J."/>
            <person name="Hornburger P."/>
            <person name="Mueller R.-W."/>
            <person name="Bruemmer F."/>
            <person name="Labrenz M."/>
            <person name="Spormann A.M."/>
            <person name="Op den Camp H."/>
            <person name="Overmann J."/>
            <person name="Amann R."/>
            <person name="Jetten M.S.M."/>
            <person name="Mascher T."/>
            <person name="Medema M.H."/>
            <person name="Devos D.P."/>
            <person name="Kaster A.-K."/>
            <person name="Ovreas L."/>
            <person name="Rohde M."/>
            <person name="Galperin M.Y."/>
            <person name="Jogler C."/>
        </authorList>
    </citation>
    <scope>NUCLEOTIDE SEQUENCE [LARGE SCALE GENOMIC DNA]</scope>
    <source>
        <strain evidence="2 3">ElP</strain>
    </source>
</reference>
<evidence type="ECO:0000313" key="2">
    <source>
        <dbReference type="EMBL" id="QDV38354.1"/>
    </source>
</evidence>
<organism evidence="2 3">
    <name type="scientific">Tautonia plasticadhaerens</name>
    <dbReference type="NCBI Taxonomy" id="2527974"/>
    <lineage>
        <taxon>Bacteria</taxon>
        <taxon>Pseudomonadati</taxon>
        <taxon>Planctomycetota</taxon>
        <taxon>Planctomycetia</taxon>
        <taxon>Isosphaerales</taxon>
        <taxon>Isosphaeraceae</taxon>
        <taxon>Tautonia</taxon>
    </lineage>
</organism>
<feature type="region of interest" description="Disordered" evidence="1">
    <location>
        <begin position="100"/>
        <end position="129"/>
    </location>
</feature>
<keyword evidence="3" id="KW-1185">Reference proteome</keyword>
<dbReference type="InterPro" id="IPR011989">
    <property type="entry name" value="ARM-like"/>
</dbReference>
<dbReference type="SUPFAM" id="SSF48371">
    <property type="entry name" value="ARM repeat"/>
    <property type="match status" value="1"/>
</dbReference>
<feature type="compositionally biased region" description="Pro residues" evidence="1">
    <location>
        <begin position="613"/>
        <end position="626"/>
    </location>
</feature>
<evidence type="ECO:0000313" key="3">
    <source>
        <dbReference type="Proteomes" id="UP000317835"/>
    </source>
</evidence>
<sequence length="643" mass="69668">MRLSVRTLAELIALAAIAVGLWDLHRSSRPPEPLLRALKHGDEGEKVAALRGLSLLGDDGPPVVPELIAAARDDPSPAVRRGAIFAMMRIALVEPPDEHPIDEALAVPPPPTPPGQPPAPPPRPPQSAKMLRPRAGEVATVIADRMRTDPDPSVRAFAIRALRKILSTAIQERWSARAALKPGQPPPQFEGTGPWVESTFRAIADRAAEDPDPEVVSQAIGALTSSRPVQELLTDPGRAELYLRLIGVDSEDPALPPHLEVLLLSRLVRLVYPGEEAFDPLIDRLVRRVADPPTAGLPELTWERDLIETVRVAYASLLWQVAPSPELFDEHPEVGRVLIDLIADSERYGHSSGANNQFEEWVRRPTADRLRVDLYGGSRGASWEGGGMSLPDLRDAALSAFARDARFLDVLWPRMDRHSRLGWLGGHWSFGPSGEWSGLAPLLDAPEVRAELPPDEAEALLSRLLDEPGPTPEEDGEQSLRPTIREIEDERQGPGRGRAQLQAQGRDGPAFDATPLEAARLRRSIRNLAILAYFARATDPGSDAVSRLVDRLVPLLGAADVPTRTRAATLLGSLGPAASPARPALELMAMGDPDESSREAARYALDQLDPAPEGDPPPDVPRPPTFPTSSEPEPDPSPPEPLP</sequence>
<dbReference type="InterPro" id="IPR016024">
    <property type="entry name" value="ARM-type_fold"/>
</dbReference>
<dbReference type="KEGG" id="tpla:ElP_63060"/>
<dbReference type="RefSeq" id="WP_145276780.1">
    <property type="nucleotide sequence ID" value="NZ_CP036426.1"/>
</dbReference>
<feature type="compositionally biased region" description="Pro residues" evidence="1">
    <location>
        <begin position="107"/>
        <end position="125"/>
    </location>
</feature>
<protein>
    <submittedName>
        <fullName evidence="2">HEAT repeat protein</fullName>
    </submittedName>
</protein>
<dbReference type="EMBL" id="CP036426">
    <property type="protein sequence ID" value="QDV38354.1"/>
    <property type="molecule type" value="Genomic_DNA"/>
</dbReference>
<dbReference type="Proteomes" id="UP000317835">
    <property type="component" value="Chromosome"/>
</dbReference>
<proteinExistence type="predicted"/>
<feature type="region of interest" description="Disordered" evidence="1">
    <location>
        <begin position="591"/>
        <end position="643"/>
    </location>
</feature>
<feature type="region of interest" description="Disordered" evidence="1">
    <location>
        <begin position="466"/>
        <end position="511"/>
    </location>
</feature>
<dbReference type="AlphaFoldDB" id="A0A518HBW6"/>
<gene>
    <name evidence="2" type="ORF">ElP_63060</name>
</gene>
<feature type="compositionally biased region" description="Basic and acidic residues" evidence="1">
    <location>
        <begin position="483"/>
        <end position="493"/>
    </location>
</feature>
<dbReference type="Gene3D" id="1.25.10.10">
    <property type="entry name" value="Leucine-rich Repeat Variant"/>
    <property type="match status" value="2"/>
</dbReference>
<name>A0A518HBW6_9BACT</name>